<reference evidence="2 3" key="1">
    <citation type="submission" date="2024-06" db="EMBL/GenBank/DDBJ databases">
        <title>A chromosome level genome sequence of Diviner's sage (Salvia divinorum).</title>
        <authorList>
            <person name="Ford S.A."/>
            <person name="Ro D.-K."/>
            <person name="Ness R.W."/>
            <person name="Phillips M.A."/>
        </authorList>
    </citation>
    <scope>NUCLEOTIDE SEQUENCE [LARGE SCALE GENOMIC DNA]</scope>
    <source>
        <strain evidence="2">SAF-2024a</strain>
        <tissue evidence="2">Leaf</tissue>
    </source>
</reference>
<gene>
    <name evidence="2" type="ORF">AAHA92_22423</name>
</gene>
<feature type="compositionally biased region" description="Acidic residues" evidence="1">
    <location>
        <begin position="46"/>
        <end position="57"/>
    </location>
</feature>
<dbReference type="Proteomes" id="UP001567538">
    <property type="component" value="Unassembled WGS sequence"/>
</dbReference>
<keyword evidence="3" id="KW-1185">Reference proteome</keyword>
<evidence type="ECO:0000313" key="3">
    <source>
        <dbReference type="Proteomes" id="UP001567538"/>
    </source>
</evidence>
<dbReference type="AlphaFoldDB" id="A0ABD1GNM8"/>
<accession>A0ABD1GNM8</accession>
<sequence>MGDGEFHVRRYNYLTGCPPRVDYKGALYGEPESEGEPNVYSSDDYTTSDEGMDDDSDSEYIVNRHNGSIGEHPSFTIILTNSHIQRTLVMIIISFFFHRHFARVNALKVGMCCHFYLVDANAVQFYVVIDR</sequence>
<proteinExistence type="predicted"/>
<comment type="caution">
    <text evidence="2">The sequence shown here is derived from an EMBL/GenBank/DDBJ whole genome shotgun (WGS) entry which is preliminary data.</text>
</comment>
<organism evidence="2 3">
    <name type="scientific">Salvia divinorum</name>
    <name type="common">Maria pastora</name>
    <name type="synonym">Diviner's sage</name>
    <dbReference type="NCBI Taxonomy" id="28513"/>
    <lineage>
        <taxon>Eukaryota</taxon>
        <taxon>Viridiplantae</taxon>
        <taxon>Streptophyta</taxon>
        <taxon>Embryophyta</taxon>
        <taxon>Tracheophyta</taxon>
        <taxon>Spermatophyta</taxon>
        <taxon>Magnoliopsida</taxon>
        <taxon>eudicotyledons</taxon>
        <taxon>Gunneridae</taxon>
        <taxon>Pentapetalae</taxon>
        <taxon>asterids</taxon>
        <taxon>lamiids</taxon>
        <taxon>Lamiales</taxon>
        <taxon>Lamiaceae</taxon>
        <taxon>Nepetoideae</taxon>
        <taxon>Mentheae</taxon>
        <taxon>Salviinae</taxon>
        <taxon>Salvia</taxon>
        <taxon>Salvia subgen. Calosphace</taxon>
    </lineage>
</organism>
<feature type="region of interest" description="Disordered" evidence="1">
    <location>
        <begin position="25"/>
        <end position="57"/>
    </location>
</feature>
<protein>
    <submittedName>
        <fullName evidence="2">Uncharacterized protein</fullName>
    </submittedName>
</protein>
<name>A0ABD1GNM8_SALDI</name>
<dbReference type="EMBL" id="JBEAFC010000008">
    <property type="protein sequence ID" value="KAL1545734.1"/>
    <property type="molecule type" value="Genomic_DNA"/>
</dbReference>
<evidence type="ECO:0000256" key="1">
    <source>
        <dbReference type="SAM" id="MobiDB-lite"/>
    </source>
</evidence>
<evidence type="ECO:0000313" key="2">
    <source>
        <dbReference type="EMBL" id="KAL1545734.1"/>
    </source>
</evidence>